<proteinExistence type="predicted"/>
<organism evidence="1 2">
    <name type="scientific">Brassica carinata</name>
    <name type="common">Ethiopian mustard</name>
    <name type="synonym">Abyssinian cabbage</name>
    <dbReference type="NCBI Taxonomy" id="52824"/>
    <lineage>
        <taxon>Eukaryota</taxon>
        <taxon>Viridiplantae</taxon>
        <taxon>Streptophyta</taxon>
        <taxon>Embryophyta</taxon>
        <taxon>Tracheophyta</taxon>
        <taxon>Spermatophyta</taxon>
        <taxon>Magnoliopsida</taxon>
        <taxon>eudicotyledons</taxon>
        <taxon>Gunneridae</taxon>
        <taxon>Pentapetalae</taxon>
        <taxon>rosids</taxon>
        <taxon>malvids</taxon>
        <taxon>Brassicales</taxon>
        <taxon>Brassicaceae</taxon>
        <taxon>Brassiceae</taxon>
        <taxon>Brassica</taxon>
    </lineage>
</organism>
<accession>A0A8X8BGD3</accession>
<evidence type="ECO:0000313" key="1">
    <source>
        <dbReference type="EMBL" id="KAG2333548.1"/>
    </source>
</evidence>
<name>A0A8X8BGD3_BRACI</name>
<gene>
    <name evidence="1" type="ORF">Bca52824_004728</name>
</gene>
<reference evidence="1 2" key="1">
    <citation type="submission" date="2020-02" db="EMBL/GenBank/DDBJ databases">
        <authorList>
            <person name="Ma Q."/>
            <person name="Huang Y."/>
            <person name="Song X."/>
            <person name="Pei D."/>
        </authorList>
    </citation>
    <scope>NUCLEOTIDE SEQUENCE [LARGE SCALE GENOMIC DNA]</scope>
    <source>
        <strain evidence="1">Sxm20200214</strain>
        <tissue evidence="1">Leaf</tissue>
    </source>
</reference>
<sequence length="212" mass="22886">MFTSIEHASTTDSGARSDRSIKVTPKYCCSNYFSIIILALVINLATSGLDHLLDGKYACYIELFAHSVSVSNAANVTTADWRTGLIAKSPVTGCKLSLHTITSRLLRGEEVISKVSPSLDDFGNPVTSDKADESVTIVDFRNVVTPVVNGSVVWDFRVDSVVGLKAEFARGFLTVVCRNIPVKFTADSAGNVVGSLLGGMRPCDYLLRDNFL</sequence>
<dbReference type="OrthoDB" id="1082592at2759"/>
<evidence type="ECO:0000313" key="2">
    <source>
        <dbReference type="Proteomes" id="UP000886595"/>
    </source>
</evidence>
<dbReference type="Proteomes" id="UP000886595">
    <property type="component" value="Unassembled WGS sequence"/>
</dbReference>
<keyword evidence="2" id="KW-1185">Reference proteome</keyword>
<protein>
    <submittedName>
        <fullName evidence="1">Uncharacterized protein</fullName>
    </submittedName>
</protein>
<dbReference type="AlphaFoldDB" id="A0A8X8BGD3"/>
<comment type="caution">
    <text evidence="1">The sequence shown here is derived from an EMBL/GenBank/DDBJ whole genome shotgun (WGS) entry which is preliminary data.</text>
</comment>
<dbReference type="EMBL" id="JAAMPC010000001">
    <property type="protein sequence ID" value="KAG2333548.1"/>
    <property type="molecule type" value="Genomic_DNA"/>
</dbReference>